<dbReference type="EMBL" id="CM031811">
    <property type="protein sequence ID" value="KAG6662168.1"/>
    <property type="molecule type" value="Genomic_DNA"/>
</dbReference>
<feature type="compositionally biased region" description="Basic and acidic residues" evidence="1">
    <location>
        <begin position="102"/>
        <end position="119"/>
    </location>
</feature>
<protein>
    <submittedName>
        <fullName evidence="2">Uncharacterized protein</fullName>
    </submittedName>
</protein>
<reference evidence="2" key="1">
    <citation type="submission" date="2020-12" db="EMBL/GenBank/DDBJ databases">
        <title>WGS assembly of Carya illinoinensis cv. Pawnee.</title>
        <authorList>
            <person name="Platts A."/>
            <person name="Shu S."/>
            <person name="Wright S."/>
            <person name="Barry K."/>
            <person name="Edger P."/>
            <person name="Pires J.C."/>
            <person name="Schmutz J."/>
        </authorList>
    </citation>
    <scope>NUCLEOTIDE SEQUENCE</scope>
    <source>
        <tissue evidence="2">Leaf</tissue>
    </source>
</reference>
<evidence type="ECO:0000313" key="2">
    <source>
        <dbReference type="EMBL" id="KAG6662168.1"/>
    </source>
</evidence>
<feature type="region of interest" description="Disordered" evidence="1">
    <location>
        <begin position="96"/>
        <end position="119"/>
    </location>
</feature>
<keyword evidence="3" id="KW-1185">Reference proteome</keyword>
<evidence type="ECO:0000256" key="1">
    <source>
        <dbReference type="SAM" id="MobiDB-lite"/>
    </source>
</evidence>
<proteinExistence type="predicted"/>
<dbReference type="Proteomes" id="UP000811609">
    <property type="component" value="Chromosome 3"/>
</dbReference>
<name>A0A8T1R4W3_CARIL</name>
<accession>A0A8T1R4W3</accession>
<gene>
    <name evidence="2" type="ORF">CIPAW_03G224800</name>
</gene>
<comment type="caution">
    <text evidence="2">The sequence shown here is derived from an EMBL/GenBank/DDBJ whole genome shotgun (WGS) entry which is preliminary data.</text>
</comment>
<sequence length="119" mass="13468">MKPSLQNCSKSMKAECFSPRTETQPNPINGKRFGEQICERSSSKPLKASIQFPHKLQCYSAISYAKSNASSLATKYPKRRKKNHFEVAQFLPSWTKVPHGQDSLDRGLLQDHKASTRNT</sequence>
<dbReference type="AlphaFoldDB" id="A0A8T1R4W3"/>
<organism evidence="2 3">
    <name type="scientific">Carya illinoinensis</name>
    <name type="common">Pecan</name>
    <dbReference type="NCBI Taxonomy" id="32201"/>
    <lineage>
        <taxon>Eukaryota</taxon>
        <taxon>Viridiplantae</taxon>
        <taxon>Streptophyta</taxon>
        <taxon>Embryophyta</taxon>
        <taxon>Tracheophyta</taxon>
        <taxon>Spermatophyta</taxon>
        <taxon>Magnoliopsida</taxon>
        <taxon>eudicotyledons</taxon>
        <taxon>Gunneridae</taxon>
        <taxon>Pentapetalae</taxon>
        <taxon>rosids</taxon>
        <taxon>fabids</taxon>
        <taxon>Fagales</taxon>
        <taxon>Juglandaceae</taxon>
        <taxon>Carya</taxon>
    </lineage>
</organism>
<evidence type="ECO:0000313" key="3">
    <source>
        <dbReference type="Proteomes" id="UP000811609"/>
    </source>
</evidence>